<protein>
    <submittedName>
        <fullName evidence="3">Beta-galactosidase trimerization domain protein</fullName>
    </submittedName>
</protein>
<accession>A0A1V6CCB2</accession>
<feature type="chain" id="PRO_5012867446" evidence="1">
    <location>
        <begin position="18"/>
        <end position="1007"/>
    </location>
</feature>
<evidence type="ECO:0000259" key="2">
    <source>
        <dbReference type="Pfam" id="PF08532"/>
    </source>
</evidence>
<feature type="signal peptide" evidence="1">
    <location>
        <begin position="1"/>
        <end position="17"/>
    </location>
</feature>
<dbReference type="GO" id="GO:0004565">
    <property type="term" value="F:beta-galactosidase activity"/>
    <property type="evidence" value="ECO:0007669"/>
    <property type="project" value="InterPro"/>
</dbReference>
<reference evidence="3" key="1">
    <citation type="submission" date="2017-02" db="EMBL/GenBank/DDBJ databases">
        <title>Delving into the versatile metabolic prowess of the omnipresent phylum Bacteroidetes.</title>
        <authorList>
            <person name="Nobu M.K."/>
            <person name="Mei R."/>
            <person name="Narihiro T."/>
            <person name="Kuroda K."/>
            <person name="Liu W.-T."/>
        </authorList>
    </citation>
    <scope>NUCLEOTIDE SEQUENCE</scope>
    <source>
        <strain evidence="3">ADurb.Bin131</strain>
    </source>
</reference>
<dbReference type="Gene3D" id="2.60.120.260">
    <property type="entry name" value="Galactose-binding domain-like"/>
    <property type="match status" value="1"/>
</dbReference>
<organism evidence="3">
    <name type="scientific">candidate division TA06 bacterium ADurb.Bin131</name>
    <dbReference type="NCBI Taxonomy" id="1852827"/>
    <lineage>
        <taxon>Bacteria</taxon>
        <taxon>Bacteria division TA06</taxon>
    </lineage>
</organism>
<dbReference type="GO" id="GO:0005975">
    <property type="term" value="P:carbohydrate metabolic process"/>
    <property type="evidence" value="ECO:0007669"/>
    <property type="project" value="InterPro"/>
</dbReference>
<feature type="domain" description="Beta-galactosidase trimerisation" evidence="2">
    <location>
        <begin position="723"/>
        <end position="890"/>
    </location>
</feature>
<keyword evidence="1" id="KW-0732">Signal</keyword>
<dbReference type="InterPro" id="IPR029062">
    <property type="entry name" value="Class_I_gatase-like"/>
</dbReference>
<dbReference type="SUPFAM" id="SSF52317">
    <property type="entry name" value="Class I glutamine amidotransferase-like"/>
    <property type="match status" value="1"/>
</dbReference>
<gene>
    <name evidence="3" type="ORF">BWX89_00484</name>
</gene>
<evidence type="ECO:0000256" key="1">
    <source>
        <dbReference type="SAM" id="SignalP"/>
    </source>
</evidence>
<dbReference type="EMBL" id="MWDQ01000037">
    <property type="protein sequence ID" value="OQB74542.1"/>
    <property type="molecule type" value="Genomic_DNA"/>
</dbReference>
<proteinExistence type="predicted"/>
<dbReference type="Proteomes" id="UP000485562">
    <property type="component" value="Unassembled WGS sequence"/>
</dbReference>
<dbReference type="CDD" id="cd03143">
    <property type="entry name" value="A4_beta-galactosidase_middle_domain"/>
    <property type="match status" value="1"/>
</dbReference>
<comment type="caution">
    <text evidence="3">The sequence shown here is derived from an EMBL/GenBank/DDBJ whole genome shotgun (WGS) entry which is preliminary data.</text>
</comment>
<dbReference type="InterPro" id="IPR013738">
    <property type="entry name" value="Beta_galactosidase_Trimer"/>
</dbReference>
<dbReference type="AlphaFoldDB" id="A0A1V6CCB2"/>
<sequence>MRKVLFLLFTIAGICFSQTNTTLFEKEIFPLSNPGFEQQSEGWNIKPTQITQVLPDVIYSFENIAAEGKYSFAITTTKRTGTYVPRSFQVEKGKKYYICAKIKTKGEITGVMRIVYGAVGEPYSNSVGYNSDWTESGVSFIGGKHPRGFGEPKNPDPNISYCELRLEANGLGTVYFDDIHIYEMKEYGEYVRVNLLQPQGRQYKVRIHGLYGPPNWFFNIPLSKDILSSNTASAWFNLGEYQQFNGRGTIYAGFIFEPVAGEKFEKIRAAIDFAYIPDDSCIVSSIIRETPGNIIGIILPKTENNPNDFLSGFKLLDEDIKQRNRFVKSLGLPPVNLKNFYLEAHLKGFGSFFSDPVMVETEIDTIRTMGFNALDTQYSGLAGVYRTIAEKFNITQTHHTFRIGHLPKDPVSKNVIADWDKIQKECSSYIERTIENLKREDPDQIKIIKFIDIGDEIAGEVFGGIEYEQGYIDYLKTQGLKPSDLRVKSWNDVKIYGSWNWRESWKMRPTDRTSVDSCINYYWTLRYWNHATAKVYSILKDEIKKRLPSVKVRVNFGPPWAYGYCSYMRGAEIWEFARQNSVDDFWNEDWLNTSGWRNAGIQMVSYLVDLSKSCAKINNADVSAFVMPVGGEDNIQLKLASVIGKGAKKIDVYRYGPAYASPDNWSQSQDMSAGVAKFTRKLEKAEDILFSGKPRDPEVAIIWSASEPVWSTDDASMWNNHLIYLALQHKQIPVDFVDEFMVENGALKNYKVAVLSAQYLRKATKRAIADWVNNGGNLWMDGLPATGDEYGQNCELLLPVIGIKDITVVDSTINRSLNPQRGIYPAIITGSIYLDNNETIAGVGRRISFKPINPSKTKIIARWQDGAPAIIQHAYGKGSVFYAGTYLGHSYNNGVERIPGKIEKGYTEKERNIITDFILKSGVSIPVWCSVGCIQTDLLETQQGAGIVLSNYSGDPQKQIDITVDARKPITSVNSVEQGALKFSQDEKNKTVTFSLPLNVFDIITMK</sequence>
<dbReference type="Gene3D" id="3.40.50.880">
    <property type="match status" value="1"/>
</dbReference>
<name>A0A1V6CCB2_UNCT6</name>
<dbReference type="Pfam" id="PF08532">
    <property type="entry name" value="Glyco_hydro_42M"/>
    <property type="match status" value="1"/>
</dbReference>
<dbReference type="Gene3D" id="3.20.20.80">
    <property type="entry name" value="Glycosidases"/>
    <property type="match status" value="1"/>
</dbReference>
<evidence type="ECO:0000313" key="3">
    <source>
        <dbReference type="EMBL" id="OQB74542.1"/>
    </source>
</evidence>